<keyword evidence="2" id="KW-1185">Reference proteome</keyword>
<reference evidence="1 2" key="1">
    <citation type="submission" date="2015-07" db="EMBL/GenBank/DDBJ databases">
        <title>Isolation and Genomic Characterization of a Novel Halophilic Metal-Reducing Deltaproteobacterium from the Deep Subsurface.</title>
        <authorList>
            <person name="Badalamenti J.P."/>
            <person name="Summers Z.M."/>
            <person name="Gralnick J.A."/>
            <person name="Bond D.R."/>
        </authorList>
    </citation>
    <scope>NUCLEOTIDE SEQUENCE [LARGE SCALE GENOMIC DNA]</scope>
    <source>
        <strain evidence="1 2">WTL</strain>
    </source>
</reference>
<dbReference type="RefSeq" id="WP_053549246.1">
    <property type="nucleotide sequence ID" value="NZ_CP010802.1"/>
</dbReference>
<organism evidence="1 2">
    <name type="scientific">Desulfuromonas soudanensis</name>
    <dbReference type="NCBI Taxonomy" id="1603606"/>
    <lineage>
        <taxon>Bacteria</taxon>
        <taxon>Pseudomonadati</taxon>
        <taxon>Thermodesulfobacteriota</taxon>
        <taxon>Desulfuromonadia</taxon>
        <taxon>Desulfuromonadales</taxon>
        <taxon>Desulfuromonadaceae</taxon>
        <taxon>Desulfuromonas</taxon>
    </lineage>
</organism>
<dbReference type="EMBL" id="CP010802">
    <property type="protein sequence ID" value="ALC15003.1"/>
    <property type="molecule type" value="Genomic_DNA"/>
</dbReference>
<dbReference type="AlphaFoldDB" id="A0A0M3QEW1"/>
<dbReference type="SUPFAM" id="SSF53187">
    <property type="entry name" value="Zn-dependent exopeptidases"/>
    <property type="match status" value="1"/>
</dbReference>
<dbReference type="Pfam" id="PF05013">
    <property type="entry name" value="FGase"/>
    <property type="match status" value="1"/>
</dbReference>
<dbReference type="KEGG" id="des:DSOUD_0203"/>
<name>A0A0M3QEW1_9BACT</name>
<dbReference type="Proteomes" id="UP000057158">
    <property type="component" value="Chromosome"/>
</dbReference>
<dbReference type="Gene3D" id="3.40.630.40">
    <property type="entry name" value="Zn-dependent exopeptidases"/>
    <property type="match status" value="1"/>
</dbReference>
<evidence type="ECO:0000313" key="1">
    <source>
        <dbReference type="EMBL" id="ALC15003.1"/>
    </source>
</evidence>
<evidence type="ECO:0000313" key="2">
    <source>
        <dbReference type="Proteomes" id="UP000057158"/>
    </source>
</evidence>
<dbReference type="STRING" id="1603606.DSOUD_0203"/>
<dbReference type="InterPro" id="IPR007709">
    <property type="entry name" value="N-FG_amidohydro"/>
</dbReference>
<protein>
    <submittedName>
        <fullName evidence="1">Putative N-formylglutamate amidohydrolase</fullName>
    </submittedName>
</protein>
<proteinExistence type="predicted"/>
<accession>A0A0M3QEW1</accession>
<dbReference type="GO" id="GO:0016787">
    <property type="term" value="F:hydrolase activity"/>
    <property type="evidence" value="ECO:0007669"/>
    <property type="project" value="UniProtKB-KW"/>
</dbReference>
<keyword evidence="1" id="KW-0378">Hydrolase</keyword>
<dbReference type="PATRIC" id="fig|1603606.3.peg.225"/>
<sequence length="234" mass="26328">MFDFCFVSCEHGGNRVPRIYRSLFSGAGDLLRSHRGYDIGALAFARRLATSLGVPLHVNGVTRLLVDANRSPSSRTLFSEFSRNLPASRRESILANYYHPYRRVVEAEVSAAIASGARVIHLSVHTFTPVFAGSVRRADIGLLYDPRRRAELLLCRKWQKHLQREDPGLRVQCNNPYRGTSDSVVTALRRRHDEMSYLGIEIEINQKFPQGNATGWRRLQALLVATCPMAVSGF</sequence>
<gene>
    <name evidence="1" type="ORF">DSOUD_0203</name>
</gene>
<dbReference type="OrthoDB" id="9815326at2"/>